<reference evidence="1 2" key="1">
    <citation type="submission" date="2018-07" db="EMBL/GenBank/DDBJ databases">
        <title>A high quality draft genome assembly of the barn swallow (H. rustica rustica).</title>
        <authorList>
            <person name="Formenti G."/>
            <person name="Chiara M."/>
            <person name="Poveda L."/>
            <person name="Francoijs K.-J."/>
            <person name="Bonisoli-Alquati A."/>
            <person name="Canova L."/>
            <person name="Gianfranceschi L."/>
            <person name="Horner D.S."/>
            <person name="Saino N."/>
        </authorList>
    </citation>
    <scope>NUCLEOTIDE SEQUENCE [LARGE SCALE GENOMIC DNA]</scope>
    <source>
        <strain evidence="1">Chelidonia</strain>
        <tissue evidence="1">Blood</tissue>
    </source>
</reference>
<evidence type="ECO:0000313" key="2">
    <source>
        <dbReference type="Proteomes" id="UP000269221"/>
    </source>
</evidence>
<dbReference type="SUPFAM" id="SSF52096">
    <property type="entry name" value="ClpP/crotonase"/>
    <property type="match status" value="1"/>
</dbReference>
<dbReference type="InterPro" id="IPR029045">
    <property type="entry name" value="ClpP/crotonase-like_dom_sf"/>
</dbReference>
<dbReference type="GO" id="GO:0006635">
    <property type="term" value="P:fatty acid beta-oxidation"/>
    <property type="evidence" value="ECO:0007669"/>
    <property type="project" value="TreeGrafter"/>
</dbReference>
<keyword evidence="2" id="KW-1185">Reference proteome</keyword>
<dbReference type="PANTHER" id="PTHR11941:SF12">
    <property type="entry name" value="METHYLGLUTACONYL-COA HYDRATASE, MITOCHONDRIAL"/>
    <property type="match status" value="1"/>
</dbReference>
<dbReference type="Proteomes" id="UP000269221">
    <property type="component" value="Unassembled WGS sequence"/>
</dbReference>
<dbReference type="OrthoDB" id="410701at2759"/>
<comment type="caution">
    <text evidence="1">The sequence shown here is derived from an EMBL/GenBank/DDBJ whole genome shotgun (WGS) entry which is preliminary data.</text>
</comment>
<dbReference type="PANTHER" id="PTHR11941">
    <property type="entry name" value="ENOYL-COA HYDRATASE-RELATED"/>
    <property type="match status" value="1"/>
</dbReference>
<proteinExistence type="predicted"/>
<dbReference type="EMBL" id="QRBI01000095">
    <property type="protein sequence ID" value="RMC18956.1"/>
    <property type="molecule type" value="Genomic_DNA"/>
</dbReference>
<protein>
    <submittedName>
        <fullName evidence="1">Uncharacterized protein</fullName>
    </submittedName>
</protein>
<dbReference type="STRING" id="333673.A0A3M0L1K5"/>
<name>A0A3M0L1K5_HIRRU</name>
<evidence type="ECO:0000313" key="1">
    <source>
        <dbReference type="EMBL" id="RMC18956.1"/>
    </source>
</evidence>
<organism evidence="1 2">
    <name type="scientific">Hirundo rustica rustica</name>
    <dbReference type="NCBI Taxonomy" id="333673"/>
    <lineage>
        <taxon>Eukaryota</taxon>
        <taxon>Metazoa</taxon>
        <taxon>Chordata</taxon>
        <taxon>Craniata</taxon>
        <taxon>Vertebrata</taxon>
        <taxon>Euteleostomi</taxon>
        <taxon>Archelosauria</taxon>
        <taxon>Archosauria</taxon>
        <taxon>Dinosauria</taxon>
        <taxon>Saurischia</taxon>
        <taxon>Theropoda</taxon>
        <taxon>Coelurosauria</taxon>
        <taxon>Aves</taxon>
        <taxon>Neognathae</taxon>
        <taxon>Neoaves</taxon>
        <taxon>Telluraves</taxon>
        <taxon>Australaves</taxon>
        <taxon>Passeriformes</taxon>
        <taxon>Sylvioidea</taxon>
        <taxon>Hirundinidae</taxon>
        <taxon>Hirundo</taxon>
    </lineage>
</organism>
<dbReference type="GO" id="GO:0004300">
    <property type="term" value="F:enoyl-CoA hydratase activity"/>
    <property type="evidence" value="ECO:0007669"/>
    <property type="project" value="TreeGrafter"/>
</dbReference>
<dbReference type="InterPro" id="IPR001753">
    <property type="entry name" value="Enoyl-CoA_hydra/iso"/>
</dbReference>
<dbReference type="Gene3D" id="3.90.226.10">
    <property type="entry name" value="2-enoyl-CoA Hydratase, Chain A, domain 1"/>
    <property type="match status" value="1"/>
</dbReference>
<dbReference type="GO" id="GO:0005739">
    <property type="term" value="C:mitochondrion"/>
    <property type="evidence" value="ECO:0007669"/>
    <property type="project" value="TreeGrafter"/>
</dbReference>
<accession>A0A3M0L1K5</accession>
<gene>
    <name evidence="1" type="ORF">DUI87_03554</name>
</gene>
<dbReference type="AlphaFoldDB" id="A0A3M0L1K5"/>
<dbReference type="Pfam" id="PF00378">
    <property type="entry name" value="ECH_1"/>
    <property type="match status" value="1"/>
</dbReference>
<sequence length="106" mass="11828">MGFTPSVIKGMATDVIYLDFWKAFCRVPHDILLSGVERDGFGGWTVQWMRRIVVLGLNRSHAKNALSKNLVKMMSKAVDALKSDKKVRTVVIRSEVPGIFCAGMQT</sequence>